<dbReference type="Gene3D" id="3.30.160.570">
    <property type="entry name" value="Ncd80 complex, Spc24 subunit"/>
    <property type="match status" value="1"/>
</dbReference>
<evidence type="ECO:0000313" key="2">
    <source>
        <dbReference type="Proteomes" id="UP000515204"/>
    </source>
</evidence>
<accession>A0A6P3XFQ4</accession>
<evidence type="ECO:0000313" key="3">
    <source>
        <dbReference type="RefSeq" id="XP_014477291.1"/>
    </source>
</evidence>
<dbReference type="Proteomes" id="UP000515204">
    <property type="component" value="Unplaced"/>
</dbReference>
<name>A0A6P3XFQ4_DINQU</name>
<dbReference type="OrthoDB" id="6349744at2759"/>
<dbReference type="AlphaFoldDB" id="A0A6P3XFQ4"/>
<evidence type="ECO:0000256" key="1">
    <source>
        <dbReference type="SAM" id="Coils"/>
    </source>
</evidence>
<keyword evidence="1" id="KW-0175">Coiled coil</keyword>
<dbReference type="GeneID" id="106745837"/>
<keyword evidence="2" id="KW-1185">Reference proteome</keyword>
<organism evidence="2 3">
    <name type="scientific">Dinoponera quadriceps</name>
    <name type="common">South American ant</name>
    <dbReference type="NCBI Taxonomy" id="609295"/>
    <lineage>
        <taxon>Eukaryota</taxon>
        <taxon>Metazoa</taxon>
        <taxon>Ecdysozoa</taxon>
        <taxon>Arthropoda</taxon>
        <taxon>Hexapoda</taxon>
        <taxon>Insecta</taxon>
        <taxon>Pterygota</taxon>
        <taxon>Neoptera</taxon>
        <taxon>Endopterygota</taxon>
        <taxon>Hymenoptera</taxon>
        <taxon>Apocrita</taxon>
        <taxon>Aculeata</taxon>
        <taxon>Formicoidea</taxon>
        <taxon>Formicidae</taxon>
        <taxon>Ponerinae</taxon>
        <taxon>Ponerini</taxon>
        <taxon>Dinoponera</taxon>
    </lineage>
</organism>
<feature type="coiled-coil region" evidence="1">
    <location>
        <begin position="79"/>
        <end position="148"/>
    </location>
</feature>
<dbReference type="RefSeq" id="XP_014477291.1">
    <property type="nucleotide sequence ID" value="XM_014621805.1"/>
</dbReference>
<gene>
    <name evidence="3" type="primary">LOC106745837</name>
</gene>
<sequence length="237" mass="27447">MCCSISNFNVCQCLRLSDVSSVSERLNAIVAMEEVEQLKAKYMRVDTSKLKDLLLSQAGIVDKIRKSQDQQCHEDEIKIKELTSKLATMKETLNMEAETLENENSELAKHNLYLEKLEVEKMKFSQEIKQLEAQRNNLKTKLANPNLQDQQMLEQGKRKLRIYRKLTKIQWDYEASKHSIQGYVTNGCDYIHHFCYGNQEVNEKLVDSLWHEIYLSTGESSEVTNENLQPNIPAISL</sequence>
<dbReference type="KEGG" id="dqu:106745837"/>
<reference evidence="3" key="1">
    <citation type="submission" date="2025-08" db="UniProtKB">
        <authorList>
            <consortium name="RefSeq"/>
        </authorList>
    </citation>
    <scope>IDENTIFICATION</scope>
</reference>
<proteinExistence type="predicted"/>
<protein>
    <submittedName>
        <fullName evidence="3">Kinetochore protein Spc24-like</fullName>
    </submittedName>
</protein>